<organism evidence="2">
    <name type="scientific">marine metagenome</name>
    <dbReference type="NCBI Taxonomy" id="408172"/>
    <lineage>
        <taxon>unclassified sequences</taxon>
        <taxon>metagenomes</taxon>
        <taxon>ecological metagenomes</taxon>
    </lineage>
</organism>
<dbReference type="Pfam" id="PF00296">
    <property type="entry name" value="Bac_luciferase"/>
    <property type="match status" value="1"/>
</dbReference>
<protein>
    <recommendedName>
        <fullName evidence="1">Luciferase-like domain-containing protein</fullName>
    </recommendedName>
</protein>
<feature type="domain" description="Luciferase-like" evidence="1">
    <location>
        <begin position="1"/>
        <end position="230"/>
    </location>
</feature>
<evidence type="ECO:0000313" key="2">
    <source>
        <dbReference type="EMBL" id="SVE53893.1"/>
    </source>
</evidence>
<dbReference type="CDD" id="cd01097">
    <property type="entry name" value="Tetrahydromethanopterin_reductase"/>
    <property type="match status" value="1"/>
</dbReference>
<gene>
    <name evidence="2" type="ORF">METZ01_LOCUS506747</name>
</gene>
<dbReference type="SUPFAM" id="SSF51679">
    <property type="entry name" value="Bacterial luciferase-like"/>
    <property type="match status" value="1"/>
</dbReference>
<dbReference type="AlphaFoldDB" id="A0A383EBW8"/>
<sequence>MVTAQMAWDLQQYSGGRFQLGLGTQVKGHNERRYATPWTAAPGPRMREYLECMLAMFDSFGGGGKVEPYQGKHYSFTMLPPFFDPGPIDHTRPPVYVAAINPYMCRLAGELCDGVRLHPIGTFAYTRDKVLPLVAEGAGRSGRGLDDIDVVGAPFLALGRDESELAKKREAVKQQISFYASTRTYTAPLEHHGWEDAGAELHRLSKEGKWTEMPAVITDDMLDEWAVSATW</sequence>
<dbReference type="InterPro" id="IPR011251">
    <property type="entry name" value="Luciferase-like_dom"/>
</dbReference>
<dbReference type="Gene3D" id="3.20.20.30">
    <property type="entry name" value="Luciferase-like domain"/>
    <property type="match status" value="1"/>
</dbReference>
<feature type="non-terminal residue" evidence="2">
    <location>
        <position position="231"/>
    </location>
</feature>
<dbReference type="InterPro" id="IPR050564">
    <property type="entry name" value="F420-G6PD/mer"/>
</dbReference>
<name>A0A383EBW8_9ZZZZ</name>
<dbReference type="EMBL" id="UINC01224320">
    <property type="protein sequence ID" value="SVE53893.1"/>
    <property type="molecule type" value="Genomic_DNA"/>
</dbReference>
<proteinExistence type="predicted"/>
<reference evidence="2" key="1">
    <citation type="submission" date="2018-05" db="EMBL/GenBank/DDBJ databases">
        <authorList>
            <person name="Lanie J.A."/>
            <person name="Ng W.-L."/>
            <person name="Kazmierczak K.M."/>
            <person name="Andrzejewski T.M."/>
            <person name="Davidsen T.M."/>
            <person name="Wayne K.J."/>
            <person name="Tettelin H."/>
            <person name="Glass J.I."/>
            <person name="Rusch D."/>
            <person name="Podicherti R."/>
            <person name="Tsui H.-C.T."/>
            <person name="Winkler M.E."/>
        </authorList>
    </citation>
    <scope>NUCLEOTIDE SEQUENCE</scope>
</reference>
<dbReference type="InterPro" id="IPR036661">
    <property type="entry name" value="Luciferase-like_sf"/>
</dbReference>
<dbReference type="PANTHER" id="PTHR43244">
    <property type="match status" value="1"/>
</dbReference>
<accession>A0A383EBW8</accession>
<dbReference type="PANTHER" id="PTHR43244:SF2">
    <property type="entry name" value="CONSERVED HYPOTHETICAL ALANINE AND PROLINE-RICH PROTEIN"/>
    <property type="match status" value="1"/>
</dbReference>
<dbReference type="GO" id="GO:0016705">
    <property type="term" value="F:oxidoreductase activity, acting on paired donors, with incorporation or reduction of molecular oxygen"/>
    <property type="evidence" value="ECO:0007669"/>
    <property type="project" value="InterPro"/>
</dbReference>
<evidence type="ECO:0000259" key="1">
    <source>
        <dbReference type="Pfam" id="PF00296"/>
    </source>
</evidence>